<comment type="caution">
    <text evidence="2">The sequence shown here is derived from an EMBL/GenBank/DDBJ whole genome shotgun (WGS) entry which is preliminary data.</text>
</comment>
<gene>
    <name evidence="2" type="ORF">DFR42_105326</name>
</gene>
<evidence type="ECO:0000313" key="3">
    <source>
        <dbReference type="Proteomes" id="UP000247792"/>
    </source>
</evidence>
<name>A0A318J4S4_9BURK</name>
<dbReference type="EMBL" id="QJKB01000005">
    <property type="protein sequence ID" value="PXX42664.1"/>
    <property type="molecule type" value="Genomic_DNA"/>
</dbReference>
<keyword evidence="2" id="KW-0560">Oxidoreductase</keyword>
<dbReference type="Gene3D" id="3.30.720.110">
    <property type="match status" value="1"/>
</dbReference>
<keyword evidence="3" id="KW-1185">Reference proteome</keyword>
<dbReference type="InterPro" id="IPR029068">
    <property type="entry name" value="Glyas_Bleomycin-R_OHBP_Dase"/>
</dbReference>
<proteinExistence type="predicted"/>
<dbReference type="AlphaFoldDB" id="A0A318J4S4"/>
<dbReference type="OrthoDB" id="9797663at2"/>
<dbReference type="InterPro" id="IPR037523">
    <property type="entry name" value="VOC_core"/>
</dbReference>
<dbReference type="Proteomes" id="UP000247792">
    <property type="component" value="Unassembled WGS sequence"/>
</dbReference>
<dbReference type="SUPFAM" id="SSF54593">
    <property type="entry name" value="Glyoxalase/Bleomycin resistance protein/Dihydroxybiphenyl dioxygenase"/>
    <property type="match status" value="1"/>
</dbReference>
<keyword evidence="2" id="KW-0223">Dioxygenase</keyword>
<dbReference type="GO" id="GO:0051213">
    <property type="term" value="F:dioxygenase activity"/>
    <property type="evidence" value="ECO:0007669"/>
    <property type="project" value="UniProtKB-KW"/>
</dbReference>
<dbReference type="Pfam" id="PF00903">
    <property type="entry name" value="Glyoxalase"/>
    <property type="match status" value="1"/>
</dbReference>
<dbReference type="InterPro" id="IPR004360">
    <property type="entry name" value="Glyas_Fos-R_dOase_dom"/>
</dbReference>
<evidence type="ECO:0000259" key="1">
    <source>
        <dbReference type="PROSITE" id="PS51819"/>
    </source>
</evidence>
<evidence type="ECO:0000313" key="2">
    <source>
        <dbReference type="EMBL" id="PXX42664.1"/>
    </source>
</evidence>
<organism evidence="2 3">
    <name type="scientific">Undibacterium pigrum</name>
    <dbReference type="NCBI Taxonomy" id="401470"/>
    <lineage>
        <taxon>Bacteria</taxon>
        <taxon>Pseudomonadati</taxon>
        <taxon>Pseudomonadota</taxon>
        <taxon>Betaproteobacteria</taxon>
        <taxon>Burkholderiales</taxon>
        <taxon>Oxalobacteraceae</taxon>
        <taxon>Undibacterium</taxon>
    </lineage>
</organism>
<sequence length="151" mass="16651">MPTLSPATLSQLTSAYPLVTTANIHASRDFFVQHLGFEVGFEASWFVWLSRSTGETGTTAIAFMTPDHPSRPPGPEAFNGQGLLLTLQVDDAREQETLMRAAGVEILYPVRHEAWGQVRFQVRDPSGLVLDIVEQAEPAEGFWDAYMDGNV</sequence>
<dbReference type="Gene3D" id="3.30.720.120">
    <property type="match status" value="1"/>
</dbReference>
<protein>
    <submittedName>
        <fullName evidence="2">Glyoxalase/bleomycin resistance protein/dioxygenase superfamily protein</fullName>
    </submittedName>
</protein>
<dbReference type="RefSeq" id="WP_110256194.1">
    <property type="nucleotide sequence ID" value="NZ_QJKB01000005.1"/>
</dbReference>
<feature type="domain" description="VOC" evidence="1">
    <location>
        <begin position="13"/>
        <end position="135"/>
    </location>
</feature>
<reference evidence="2 3" key="1">
    <citation type="submission" date="2018-05" db="EMBL/GenBank/DDBJ databases">
        <title>Genomic Encyclopedia of Type Strains, Phase IV (KMG-IV): sequencing the most valuable type-strain genomes for metagenomic binning, comparative biology and taxonomic classification.</title>
        <authorList>
            <person name="Goeker M."/>
        </authorList>
    </citation>
    <scope>NUCLEOTIDE SEQUENCE [LARGE SCALE GENOMIC DNA]</scope>
    <source>
        <strain evidence="2 3">DSM 19792</strain>
    </source>
</reference>
<dbReference type="PROSITE" id="PS51819">
    <property type="entry name" value="VOC"/>
    <property type="match status" value="1"/>
</dbReference>
<accession>A0A318J4S4</accession>